<organism evidence="1 2">
    <name type="scientific">Musa troglodytarum</name>
    <name type="common">fe'i banana</name>
    <dbReference type="NCBI Taxonomy" id="320322"/>
    <lineage>
        <taxon>Eukaryota</taxon>
        <taxon>Viridiplantae</taxon>
        <taxon>Streptophyta</taxon>
        <taxon>Embryophyta</taxon>
        <taxon>Tracheophyta</taxon>
        <taxon>Spermatophyta</taxon>
        <taxon>Magnoliopsida</taxon>
        <taxon>Liliopsida</taxon>
        <taxon>Zingiberales</taxon>
        <taxon>Musaceae</taxon>
        <taxon>Musa</taxon>
    </lineage>
</organism>
<sequence length="215" mass="23920">MEPSSWDDAPLLEPEGRDLIGTGNPDHLLSQLAWNGVDLSPTRSLAVAFGLYALSRFAMLTNASSAAECCYYKMLVPAYFVDSGYLHIRVGGLTRLSSSILFAMPCFQMTLLCEADAALDEHDTEDNVICFYFIQVAETTAFITSKAIKFSERELCFPFKLNPVGGHRMIARVGDGETWSQVDHERKMTFIATNAEQCIVIGSVEEKRQINLEFV</sequence>
<reference evidence="1" key="1">
    <citation type="submission" date="2022-05" db="EMBL/GenBank/DDBJ databases">
        <title>The Musa troglodytarum L. genome provides insights into the mechanism of non-climacteric behaviour and enrichment of carotenoids.</title>
        <authorList>
            <person name="Wang J."/>
        </authorList>
    </citation>
    <scope>NUCLEOTIDE SEQUENCE</scope>
    <source>
        <tissue evidence="1">Leaf</tissue>
    </source>
</reference>
<dbReference type="Proteomes" id="UP001055439">
    <property type="component" value="Chromosome 7"/>
</dbReference>
<name>A0A9E7KLF1_9LILI</name>
<dbReference type="AlphaFoldDB" id="A0A9E7KLF1"/>
<keyword evidence="2" id="KW-1185">Reference proteome</keyword>
<gene>
    <name evidence="1" type="ORF">MUK42_09565</name>
</gene>
<accession>A0A9E7KLF1</accession>
<evidence type="ECO:0000313" key="2">
    <source>
        <dbReference type="Proteomes" id="UP001055439"/>
    </source>
</evidence>
<protein>
    <submittedName>
        <fullName evidence="1">Uncharacterized protein</fullName>
    </submittedName>
</protein>
<proteinExistence type="predicted"/>
<evidence type="ECO:0000313" key="1">
    <source>
        <dbReference type="EMBL" id="URE19535.1"/>
    </source>
</evidence>
<dbReference type="EMBL" id="CP097509">
    <property type="protein sequence ID" value="URE19535.1"/>
    <property type="molecule type" value="Genomic_DNA"/>
</dbReference>